<keyword evidence="3" id="KW-1185">Reference proteome</keyword>
<dbReference type="EMBL" id="CALNXI010000462">
    <property type="protein sequence ID" value="CAH3027614.1"/>
    <property type="molecule type" value="Genomic_DNA"/>
</dbReference>
<organism evidence="2 3">
    <name type="scientific">Porites evermanni</name>
    <dbReference type="NCBI Taxonomy" id="104178"/>
    <lineage>
        <taxon>Eukaryota</taxon>
        <taxon>Metazoa</taxon>
        <taxon>Cnidaria</taxon>
        <taxon>Anthozoa</taxon>
        <taxon>Hexacorallia</taxon>
        <taxon>Scleractinia</taxon>
        <taxon>Fungiina</taxon>
        <taxon>Poritidae</taxon>
        <taxon>Porites</taxon>
    </lineage>
</organism>
<proteinExistence type="predicted"/>
<reference evidence="2 3" key="1">
    <citation type="submission" date="2022-05" db="EMBL/GenBank/DDBJ databases">
        <authorList>
            <consortium name="Genoscope - CEA"/>
            <person name="William W."/>
        </authorList>
    </citation>
    <scope>NUCLEOTIDE SEQUENCE [LARGE SCALE GENOMIC DNA]</scope>
</reference>
<feature type="region of interest" description="Disordered" evidence="1">
    <location>
        <begin position="63"/>
        <end position="102"/>
    </location>
</feature>
<feature type="compositionally biased region" description="Low complexity" evidence="1">
    <location>
        <begin position="67"/>
        <end position="77"/>
    </location>
</feature>
<evidence type="ECO:0000256" key="1">
    <source>
        <dbReference type="SAM" id="MobiDB-lite"/>
    </source>
</evidence>
<accession>A0ABN8MDS0</accession>
<comment type="caution">
    <text evidence="2">The sequence shown here is derived from an EMBL/GenBank/DDBJ whole genome shotgun (WGS) entry which is preliminary data.</text>
</comment>
<protein>
    <submittedName>
        <fullName evidence="2">Uncharacterized protein</fullName>
    </submittedName>
</protein>
<dbReference type="Proteomes" id="UP001159427">
    <property type="component" value="Unassembled WGS sequence"/>
</dbReference>
<sequence>MEGNLECEMTVRNVTKKTVVTSSTITTSSGRKRSLVEIVPKGEPFPNYDVKLVPGERKNSTKLYELNNNDSNNNQSSLGEQPTKTVEEGRRSIGQSRKCSDHVSEQPIMIVTRGRRSRIEVPEWMEERKCPETEHQPSDISDIDDLLKYPADYSPREKEIDDSVEEGRIHPEFTKRDKQLVPVISDENGVNESDEDSSEFEEEIVVVEVQRKPSWNKKLESPRQVEVPEWIKERKSSGTECQPVDGLLKYPTDYSPRKGEIEDNAIETWIHPVFAKRDKQVFPLLLDENGVDDSGEESSEFEEEIVVMDVKRKPSWNKKLVFPNQGPESAGKPIEDLLVAQTIRVQESAPDEFLIEEKIECVERPSVFRELPDFAALENL</sequence>
<evidence type="ECO:0000313" key="2">
    <source>
        <dbReference type="EMBL" id="CAH3027614.1"/>
    </source>
</evidence>
<gene>
    <name evidence="2" type="ORF">PEVE_00032001</name>
</gene>
<evidence type="ECO:0000313" key="3">
    <source>
        <dbReference type="Proteomes" id="UP001159427"/>
    </source>
</evidence>
<name>A0ABN8MDS0_9CNID</name>